<gene>
    <name evidence="1" type="ORF">MM415B01380_0010</name>
</gene>
<evidence type="ECO:0000313" key="1">
    <source>
        <dbReference type="EMBL" id="QJA58953.1"/>
    </source>
</evidence>
<name>A0A6M3INJ2_9ZZZZ</name>
<reference evidence="1" key="1">
    <citation type="submission" date="2020-03" db="EMBL/GenBank/DDBJ databases">
        <title>The deep terrestrial virosphere.</title>
        <authorList>
            <person name="Holmfeldt K."/>
            <person name="Nilsson E."/>
            <person name="Simone D."/>
            <person name="Lopez-Fernandez M."/>
            <person name="Wu X."/>
            <person name="de Brujin I."/>
            <person name="Lundin D."/>
            <person name="Andersson A."/>
            <person name="Bertilsson S."/>
            <person name="Dopson M."/>
        </authorList>
    </citation>
    <scope>NUCLEOTIDE SEQUENCE</scope>
    <source>
        <strain evidence="1">MM415B01380</strain>
    </source>
</reference>
<accession>A0A6M3INJ2</accession>
<protein>
    <submittedName>
        <fullName evidence="1">Uncharacterized protein</fullName>
    </submittedName>
</protein>
<proteinExistence type="predicted"/>
<organism evidence="1">
    <name type="scientific">viral metagenome</name>
    <dbReference type="NCBI Taxonomy" id="1070528"/>
    <lineage>
        <taxon>unclassified sequences</taxon>
        <taxon>metagenomes</taxon>
        <taxon>organismal metagenomes</taxon>
    </lineage>
</organism>
<dbReference type="AlphaFoldDB" id="A0A6M3INJ2"/>
<sequence length="86" mass="9415">MWEVLLVGSPAFGVTGLREEVAVGTMVERRRHDVGYGLDEESSEVFGVGGYHDATAWVFTYETGREEGHYGGIVDSNIISYKATIS</sequence>
<dbReference type="EMBL" id="MT141348">
    <property type="protein sequence ID" value="QJA58953.1"/>
    <property type="molecule type" value="Genomic_DNA"/>
</dbReference>